<keyword evidence="9" id="KW-1185">Reference proteome</keyword>
<evidence type="ECO:0000256" key="5">
    <source>
        <dbReference type="ARBA" id="ARBA00023242"/>
    </source>
</evidence>
<dbReference type="PROSITE" id="PS50811">
    <property type="entry name" value="WRKY"/>
    <property type="match status" value="1"/>
</dbReference>
<feature type="compositionally biased region" description="Basic and acidic residues" evidence="6">
    <location>
        <begin position="114"/>
        <end position="135"/>
    </location>
</feature>
<comment type="caution">
    <text evidence="8">The sequence shown here is derived from an EMBL/GenBank/DDBJ whole genome shotgun (WGS) entry which is preliminary data.</text>
</comment>
<sequence>MEFTSFYHPSSLSVWEFGDLMAAERDSFELLGSQDIAAASPHSFLLETFQPQTQPFVKLPSADSTIFQAPPSNATTDKSVTSRVESFCSDHFLINSPATPNSSSFSSASSEAVNEEKAKRENQEEEEQNKSDTNKQVKPKNNSLKRQREPRVAFMTKSEVDHLEDGYRWRKYGQKAVKNRVASNLGGNFGFPMESSTLISPQFQQLVHYHQQQEVLSCFGGVGQYVNSHTHGYGDDERVKKSRGLVRDNGLLQDVVPCHMLKEE</sequence>
<evidence type="ECO:0000256" key="2">
    <source>
        <dbReference type="ARBA" id="ARBA00023015"/>
    </source>
</evidence>
<keyword evidence="2" id="KW-0805">Transcription regulation</keyword>
<dbReference type="Gene3D" id="2.20.25.80">
    <property type="entry name" value="WRKY domain"/>
    <property type="match status" value="1"/>
</dbReference>
<evidence type="ECO:0000313" key="9">
    <source>
        <dbReference type="Proteomes" id="UP000823674"/>
    </source>
</evidence>
<dbReference type="PANTHER" id="PTHR31221:SF205">
    <property type="entry name" value="WRKY TRANSCRIPTION FACTOR"/>
    <property type="match status" value="1"/>
</dbReference>
<gene>
    <name evidence="8" type="primary">A04p040990.1_BraROA</name>
    <name evidence="8" type="ORF">IGI04_017214</name>
</gene>
<feature type="domain" description="WRKY" evidence="7">
    <location>
        <begin position="158"/>
        <end position="178"/>
    </location>
</feature>
<feature type="compositionally biased region" description="Low complexity" evidence="6">
    <location>
        <begin position="99"/>
        <end position="112"/>
    </location>
</feature>
<evidence type="ECO:0000259" key="7">
    <source>
        <dbReference type="PROSITE" id="PS50811"/>
    </source>
</evidence>
<comment type="subcellular location">
    <subcellularLocation>
        <location evidence="1">Nucleus</location>
    </subcellularLocation>
</comment>
<protein>
    <recommendedName>
        <fullName evidence="7">WRKY domain-containing protein</fullName>
    </recommendedName>
</protein>
<evidence type="ECO:0000256" key="6">
    <source>
        <dbReference type="SAM" id="MobiDB-lite"/>
    </source>
</evidence>
<evidence type="ECO:0000256" key="3">
    <source>
        <dbReference type="ARBA" id="ARBA00023125"/>
    </source>
</evidence>
<accession>A0ABQ7MVD6</accession>
<dbReference type="Proteomes" id="UP000823674">
    <property type="component" value="Chromosome A04"/>
</dbReference>
<dbReference type="InterPro" id="IPR044810">
    <property type="entry name" value="WRKY_plant"/>
</dbReference>
<keyword evidence="4" id="KW-0804">Transcription</keyword>
<dbReference type="PANTHER" id="PTHR31221">
    <property type="entry name" value="WRKY TRANSCRIPTION FACTOR PROTEIN 1-RELATED"/>
    <property type="match status" value="1"/>
</dbReference>
<feature type="region of interest" description="Disordered" evidence="6">
    <location>
        <begin position="99"/>
        <end position="151"/>
    </location>
</feature>
<evidence type="ECO:0000313" key="8">
    <source>
        <dbReference type="EMBL" id="KAG5402607.1"/>
    </source>
</evidence>
<name>A0ABQ7MVD6_BRACM</name>
<evidence type="ECO:0000256" key="4">
    <source>
        <dbReference type="ARBA" id="ARBA00023163"/>
    </source>
</evidence>
<keyword evidence="5" id="KW-0539">Nucleus</keyword>
<dbReference type="EMBL" id="JADBGQ010000004">
    <property type="protein sequence ID" value="KAG5402607.1"/>
    <property type="molecule type" value="Genomic_DNA"/>
</dbReference>
<proteinExistence type="predicted"/>
<dbReference type="SUPFAM" id="SSF118290">
    <property type="entry name" value="WRKY DNA-binding domain"/>
    <property type="match status" value="1"/>
</dbReference>
<reference evidence="8 9" key="1">
    <citation type="submission" date="2021-03" db="EMBL/GenBank/DDBJ databases">
        <authorList>
            <person name="King G.J."/>
            <person name="Bancroft I."/>
            <person name="Baten A."/>
            <person name="Bloomfield J."/>
            <person name="Borpatragohain P."/>
            <person name="He Z."/>
            <person name="Irish N."/>
            <person name="Irwin J."/>
            <person name="Liu K."/>
            <person name="Mauleon R.P."/>
            <person name="Moore J."/>
            <person name="Morris R."/>
            <person name="Ostergaard L."/>
            <person name="Wang B."/>
            <person name="Wells R."/>
        </authorList>
    </citation>
    <scope>NUCLEOTIDE SEQUENCE [LARGE SCALE GENOMIC DNA]</scope>
    <source>
        <strain evidence="8">R-o-18</strain>
        <tissue evidence="8">Leaf</tissue>
    </source>
</reference>
<dbReference type="InterPro" id="IPR036576">
    <property type="entry name" value="WRKY_dom_sf"/>
</dbReference>
<dbReference type="InterPro" id="IPR003657">
    <property type="entry name" value="WRKY_dom"/>
</dbReference>
<organism evidence="8 9">
    <name type="scientific">Brassica rapa subsp. trilocularis</name>
    <dbReference type="NCBI Taxonomy" id="1813537"/>
    <lineage>
        <taxon>Eukaryota</taxon>
        <taxon>Viridiplantae</taxon>
        <taxon>Streptophyta</taxon>
        <taxon>Embryophyta</taxon>
        <taxon>Tracheophyta</taxon>
        <taxon>Spermatophyta</taxon>
        <taxon>Magnoliopsida</taxon>
        <taxon>eudicotyledons</taxon>
        <taxon>Gunneridae</taxon>
        <taxon>Pentapetalae</taxon>
        <taxon>rosids</taxon>
        <taxon>malvids</taxon>
        <taxon>Brassicales</taxon>
        <taxon>Brassicaceae</taxon>
        <taxon>Brassiceae</taxon>
        <taxon>Brassica</taxon>
    </lineage>
</organism>
<evidence type="ECO:0000256" key="1">
    <source>
        <dbReference type="ARBA" id="ARBA00004123"/>
    </source>
</evidence>
<keyword evidence="3" id="KW-0238">DNA-binding</keyword>
<dbReference type="Pfam" id="PF03106">
    <property type="entry name" value="WRKY"/>
    <property type="match status" value="1"/>
</dbReference>